<evidence type="ECO:0000313" key="4">
    <source>
        <dbReference type="Proteomes" id="UP001519460"/>
    </source>
</evidence>
<feature type="transmembrane region" description="Helical" evidence="2">
    <location>
        <begin position="224"/>
        <end position="245"/>
    </location>
</feature>
<dbReference type="AlphaFoldDB" id="A0ABD0JT38"/>
<keyword evidence="4" id="KW-1185">Reference proteome</keyword>
<feature type="region of interest" description="Disordered" evidence="1">
    <location>
        <begin position="168"/>
        <end position="208"/>
    </location>
</feature>
<dbReference type="Proteomes" id="UP001519460">
    <property type="component" value="Unassembled WGS sequence"/>
</dbReference>
<keyword evidence="2" id="KW-1133">Transmembrane helix</keyword>
<sequence>MSNRKVTVVVGVVALLLSGVTIATGKVLAPAKVTDATQILMELVDAETGIGLQEATSDTSVRLRFRVLNSEDDAEIAVSPYNCKVTSPDGKARKSLTNFNGCPVKGCPMGSMKGPPAGGMVTSSAFPMAHLAVTDGLVTVNCSADLCDTADDLLCSDRCRYFREKGKGALTSPRGKRDTEQQSRSTSIRVLPSISHDSDKDNSADVRPAACSQGTVPWSQSGPLLYLNPITCSLFLLLLSVFLALHVSFIRSLKRSVDDIKQEIEAQRSRDRFLVK</sequence>
<reference evidence="3 4" key="1">
    <citation type="journal article" date="2023" name="Sci. Data">
        <title>Genome assembly of the Korean intertidal mud-creeper Batillaria attramentaria.</title>
        <authorList>
            <person name="Patra A.K."/>
            <person name="Ho P.T."/>
            <person name="Jun S."/>
            <person name="Lee S.J."/>
            <person name="Kim Y."/>
            <person name="Won Y.J."/>
        </authorList>
    </citation>
    <scope>NUCLEOTIDE SEQUENCE [LARGE SCALE GENOMIC DNA]</scope>
    <source>
        <strain evidence="3">Wonlab-2016</strain>
    </source>
</reference>
<proteinExistence type="predicted"/>
<keyword evidence="2" id="KW-0812">Transmembrane</keyword>
<name>A0ABD0JT38_9CAEN</name>
<gene>
    <name evidence="3" type="ORF">BaRGS_00030523</name>
</gene>
<accession>A0ABD0JT38</accession>
<organism evidence="3 4">
    <name type="scientific">Batillaria attramentaria</name>
    <dbReference type="NCBI Taxonomy" id="370345"/>
    <lineage>
        <taxon>Eukaryota</taxon>
        <taxon>Metazoa</taxon>
        <taxon>Spiralia</taxon>
        <taxon>Lophotrochozoa</taxon>
        <taxon>Mollusca</taxon>
        <taxon>Gastropoda</taxon>
        <taxon>Caenogastropoda</taxon>
        <taxon>Sorbeoconcha</taxon>
        <taxon>Cerithioidea</taxon>
        <taxon>Batillariidae</taxon>
        <taxon>Batillaria</taxon>
    </lineage>
</organism>
<evidence type="ECO:0000256" key="2">
    <source>
        <dbReference type="SAM" id="Phobius"/>
    </source>
</evidence>
<comment type="caution">
    <text evidence="3">The sequence shown here is derived from an EMBL/GenBank/DDBJ whole genome shotgun (WGS) entry which is preliminary data.</text>
</comment>
<keyword evidence="2" id="KW-0472">Membrane</keyword>
<evidence type="ECO:0000256" key="1">
    <source>
        <dbReference type="SAM" id="MobiDB-lite"/>
    </source>
</evidence>
<dbReference type="EMBL" id="JACVVK020000330">
    <property type="protein sequence ID" value="KAK7478265.1"/>
    <property type="molecule type" value="Genomic_DNA"/>
</dbReference>
<protein>
    <submittedName>
        <fullName evidence="3">Uncharacterized protein</fullName>
    </submittedName>
</protein>
<evidence type="ECO:0000313" key="3">
    <source>
        <dbReference type="EMBL" id="KAK7478265.1"/>
    </source>
</evidence>